<dbReference type="SUPFAM" id="SSF46689">
    <property type="entry name" value="Homeodomain-like"/>
    <property type="match status" value="2"/>
</dbReference>
<dbReference type="InterPro" id="IPR018060">
    <property type="entry name" value="HTH_AraC"/>
</dbReference>
<reference evidence="6" key="1">
    <citation type="submission" date="2011-04" db="EMBL/GenBank/DDBJ databases">
        <title>The complete genome of Treponema brennaborense DSM 12168.</title>
        <authorList>
            <person name="Lucas S."/>
            <person name="Han J."/>
            <person name="Lapidus A."/>
            <person name="Bruce D."/>
            <person name="Goodwin L."/>
            <person name="Pitluck S."/>
            <person name="Peters L."/>
            <person name="Kyrpides N."/>
            <person name="Mavromatis K."/>
            <person name="Ivanova N."/>
            <person name="Mikhailova N."/>
            <person name="Pagani I."/>
            <person name="Teshima H."/>
            <person name="Detter J.C."/>
            <person name="Tapia R."/>
            <person name="Han C."/>
            <person name="Land M."/>
            <person name="Hauser L."/>
            <person name="Markowitz V."/>
            <person name="Cheng J.-F."/>
            <person name="Hugenholtz P."/>
            <person name="Woyke T."/>
            <person name="Wu D."/>
            <person name="Gronow S."/>
            <person name="Wellnitz S."/>
            <person name="Brambilla E."/>
            <person name="Klenk H.-P."/>
            <person name="Eisen J.A."/>
        </authorList>
    </citation>
    <scope>NUCLEOTIDE SEQUENCE [LARGE SCALE GENOMIC DNA]</scope>
    <source>
        <strain evidence="6">DSM 12168 / CIP 105900 / DD5/3</strain>
    </source>
</reference>
<dbReference type="InterPro" id="IPR014710">
    <property type="entry name" value="RmlC-like_jellyroll"/>
</dbReference>
<dbReference type="HOGENOM" id="CLU_000445_88_3_12"/>
<dbReference type="RefSeq" id="WP_013757303.1">
    <property type="nucleotide sequence ID" value="NC_015500.1"/>
</dbReference>
<dbReference type="OrthoDB" id="357304at2"/>
<keyword evidence="6" id="KW-1185">Reference proteome</keyword>
<dbReference type="Gene3D" id="2.60.120.10">
    <property type="entry name" value="Jelly Rolls"/>
    <property type="match status" value="1"/>
</dbReference>
<dbReference type="InterPro" id="IPR011051">
    <property type="entry name" value="RmlC_Cupin_sf"/>
</dbReference>
<dbReference type="InterPro" id="IPR013096">
    <property type="entry name" value="Cupin_2"/>
</dbReference>
<proteinExistence type="predicted"/>
<keyword evidence="2" id="KW-0238">DNA-binding</keyword>
<dbReference type="PANTHER" id="PTHR43280:SF28">
    <property type="entry name" value="HTH-TYPE TRANSCRIPTIONAL ACTIVATOR RHAS"/>
    <property type="match status" value="1"/>
</dbReference>
<organism evidence="5 6">
    <name type="scientific">Treponema brennaborense (strain DSM 12168 / CIP 105900 / DD5/3)</name>
    <dbReference type="NCBI Taxonomy" id="906968"/>
    <lineage>
        <taxon>Bacteria</taxon>
        <taxon>Pseudomonadati</taxon>
        <taxon>Spirochaetota</taxon>
        <taxon>Spirochaetia</taxon>
        <taxon>Spirochaetales</taxon>
        <taxon>Treponemataceae</taxon>
        <taxon>Treponema</taxon>
    </lineage>
</organism>
<dbReference type="PROSITE" id="PS01124">
    <property type="entry name" value="HTH_ARAC_FAMILY_2"/>
    <property type="match status" value="1"/>
</dbReference>
<dbReference type="InterPro" id="IPR009057">
    <property type="entry name" value="Homeodomain-like_sf"/>
</dbReference>
<evidence type="ECO:0000313" key="5">
    <source>
        <dbReference type="EMBL" id="AEE15583.1"/>
    </source>
</evidence>
<dbReference type="AlphaFoldDB" id="F4LLA5"/>
<dbReference type="Pfam" id="PF12833">
    <property type="entry name" value="HTH_18"/>
    <property type="match status" value="1"/>
</dbReference>
<feature type="domain" description="HTH araC/xylS-type" evidence="4">
    <location>
        <begin position="183"/>
        <end position="281"/>
    </location>
</feature>
<dbReference type="KEGG" id="tbe:Trebr_0129"/>
<evidence type="ECO:0000256" key="1">
    <source>
        <dbReference type="ARBA" id="ARBA00023015"/>
    </source>
</evidence>
<dbReference type="PRINTS" id="PR00032">
    <property type="entry name" value="HTHARAC"/>
</dbReference>
<evidence type="ECO:0000259" key="4">
    <source>
        <dbReference type="PROSITE" id="PS01124"/>
    </source>
</evidence>
<dbReference type="Proteomes" id="UP000006546">
    <property type="component" value="Chromosome"/>
</dbReference>
<dbReference type="EMBL" id="CP002696">
    <property type="protein sequence ID" value="AEE15583.1"/>
    <property type="molecule type" value="Genomic_DNA"/>
</dbReference>
<dbReference type="GO" id="GO:0043565">
    <property type="term" value="F:sequence-specific DNA binding"/>
    <property type="evidence" value="ECO:0007669"/>
    <property type="project" value="InterPro"/>
</dbReference>
<evidence type="ECO:0000313" key="6">
    <source>
        <dbReference type="Proteomes" id="UP000006546"/>
    </source>
</evidence>
<dbReference type="PANTHER" id="PTHR43280">
    <property type="entry name" value="ARAC-FAMILY TRANSCRIPTIONAL REGULATOR"/>
    <property type="match status" value="1"/>
</dbReference>
<dbReference type="SUPFAM" id="SSF51182">
    <property type="entry name" value="RmlC-like cupins"/>
    <property type="match status" value="1"/>
</dbReference>
<dbReference type="InterPro" id="IPR018062">
    <property type="entry name" value="HTH_AraC-typ_CS"/>
</dbReference>
<dbReference type="PROSITE" id="PS00041">
    <property type="entry name" value="HTH_ARAC_FAMILY_1"/>
    <property type="match status" value="1"/>
</dbReference>
<accession>F4LLA5</accession>
<dbReference type="STRING" id="906968.Trebr_0129"/>
<dbReference type="InterPro" id="IPR020449">
    <property type="entry name" value="Tscrpt_reg_AraC-type_HTH"/>
</dbReference>
<dbReference type="Gene3D" id="1.10.10.60">
    <property type="entry name" value="Homeodomain-like"/>
    <property type="match status" value="2"/>
</dbReference>
<evidence type="ECO:0000256" key="2">
    <source>
        <dbReference type="ARBA" id="ARBA00023125"/>
    </source>
</evidence>
<dbReference type="eggNOG" id="COG2207">
    <property type="taxonomic scope" value="Bacteria"/>
</dbReference>
<name>F4LLA5_TREBD</name>
<dbReference type="Pfam" id="PF07883">
    <property type="entry name" value="Cupin_2"/>
    <property type="match status" value="1"/>
</dbReference>
<dbReference type="GO" id="GO:0003700">
    <property type="term" value="F:DNA-binding transcription factor activity"/>
    <property type="evidence" value="ECO:0007669"/>
    <property type="project" value="InterPro"/>
</dbReference>
<dbReference type="SMART" id="SM00342">
    <property type="entry name" value="HTH_ARAC"/>
    <property type="match status" value="1"/>
</dbReference>
<keyword evidence="3" id="KW-0804">Transcription</keyword>
<keyword evidence="1" id="KW-0805">Transcription regulation</keyword>
<gene>
    <name evidence="5" type="ordered locus">Trebr_0129</name>
</gene>
<protein>
    <submittedName>
        <fullName evidence="5">Transcriptional regulator with cupin sensor, AraC family</fullName>
    </submittedName>
</protein>
<dbReference type="eggNOG" id="COG1917">
    <property type="taxonomic scope" value="Bacteria"/>
</dbReference>
<sequence>MKYLVCHEKETRGTFDFPIELYYVNRFHPRYEMPFHWHMECELILVLQGLFELSLDGKPLTLRAGESAFIPEGVVHGGIPRNCVYECLVFDMERFVSDGTVCRRPYAELIGTGMHINGLFPPESIAGGTVKALFDAVKKRQIGYEFTTTGLLWQLIGIVLREGLCSLPTEEERRNSRRAMQMKNALRRIRTDYASVLTLEQLAEEASMVPQYFCRVFRQVTGRTPVDYLNYYRIECAAELLLSTQLSVTEIALQCGFNDISYFSKLFRKYKDVSANAFRKEGSGTGSS</sequence>
<evidence type="ECO:0000256" key="3">
    <source>
        <dbReference type="ARBA" id="ARBA00023163"/>
    </source>
</evidence>